<dbReference type="InterPro" id="IPR001599">
    <property type="entry name" value="Macroglobln_a2"/>
</dbReference>
<dbReference type="Proteomes" id="UP001152795">
    <property type="component" value="Unassembled WGS sequence"/>
</dbReference>
<organism evidence="5 6">
    <name type="scientific">Paramuricea clavata</name>
    <name type="common">Red gorgonian</name>
    <name type="synonym">Violescent sea-whip</name>
    <dbReference type="NCBI Taxonomy" id="317549"/>
    <lineage>
        <taxon>Eukaryota</taxon>
        <taxon>Metazoa</taxon>
        <taxon>Cnidaria</taxon>
        <taxon>Anthozoa</taxon>
        <taxon>Octocorallia</taxon>
        <taxon>Malacalcyonacea</taxon>
        <taxon>Plexauridae</taxon>
        <taxon>Paramuricea</taxon>
    </lineage>
</organism>
<dbReference type="PROSITE" id="PS00477">
    <property type="entry name" value="ALPHA_2_MACROGLOBULIN"/>
    <property type="match status" value="1"/>
</dbReference>
<comment type="similarity">
    <text evidence="1">Belongs to the protease inhibitor I39 (alpha-2-macroglobulin) family.</text>
</comment>
<dbReference type="InterPro" id="IPR019742">
    <property type="entry name" value="MacrogloblnA2_CS"/>
</dbReference>
<dbReference type="SMART" id="SM01419">
    <property type="entry name" value="Thiol-ester_cl"/>
    <property type="match status" value="1"/>
</dbReference>
<dbReference type="AlphaFoldDB" id="A0A7D9J0J5"/>
<evidence type="ECO:0000256" key="1">
    <source>
        <dbReference type="ARBA" id="ARBA00010952"/>
    </source>
</evidence>
<dbReference type="PANTHER" id="PTHR11412:SF171">
    <property type="entry name" value="PREGNANCY ZONE PROTEIN-LIKE PROTEIN"/>
    <property type="match status" value="1"/>
</dbReference>
<dbReference type="InterPro" id="IPR014756">
    <property type="entry name" value="Ig_E-set"/>
</dbReference>
<dbReference type="Gene3D" id="2.60.40.10">
    <property type="entry name" value="Immunoglobulins"/>
    <property type="match status" value="1"/>
</dbReference>
<dbReference type="Pfam" id="PF07678">
    <property type="entry name" value="TED_complement"/>
    <property type="match status" value="1"/>
</dbReference>
<sequence>MEVQVPDTITSWVANGFAMSSVYGMGISSQAMMKAFQPFFVKITLPYSVIRGEEVPVTVTVYNYLSSCVPIKLTLSRESKAYEVTSFHISKMCVCGDDGMSVKFKIIPNKLGRIPLTVKAITSEARLCPNSTVYAADAVTRKLLVEPEGIKQQHSKGTFFCATKDGIYNEMIDLALPTEIIPGSLLPKISIVGDIMGPALTYLDGLLAMPYGCGEQNMARFAPNIYIMDYLTNTNQVTRKIKENAIRYINSGYQREITYKRKSGSYSAFGNSDPKGSMMLTAFVVRSFTRARKYVFVDEDEIKHSIEWLRKKQKPSGCFPKYGKLIHRSLQGGLNSELTITAYVTIALLEAGFYSKVKY</sequence>
<evidence type="ECO:0000313" key="5">
    <source>
        <dbReference type="EMBL" id="CAB4017955.1"/>
    </source>
</evidence>
<dbReference type="Gene3D" id="1.50.10.20">
    <property type="match status" value="1"/>
</dbReference>
<keyword evidence="4" id="KW-1015">Disulfide bond</keyword>
<dbReference type="EMBL" id="CACRXK020009785">
    <property type="protein sequence ID" value="CAB4017955.1"/>
    <property type="molecule type" value="Genomic_DNA"/>
</dbReference>
<keyword evidence="6" id="KW-1185">Reference proteome</keyword>
<dbReference type="Gene3D" id="2.20.130.20">
    <property type="match status" value="1"/>
</dbReference>
<reference evidence="5" key="1">
    <citation type="submission" date="2020-04" db="EMBL/GenBank/DDBJ databases">
        <authorList>
            <person name="Alioto T."/>
            <person name="Alioto T."/>
            <person name="Gomez Garrido J."/>
        </authorList>
    </citation>
    <scope>NUCLEOTIDE SEQUENCE</scope>
    <source>
        <strain evidence="5">A484AB</strain>
    </source>
</reference>
<dbReference type="SUPFAM" id="SSF48239">
    <property type="entry name" value="Terpenoid cyclases/Protein prenyltransferases"/>
    <property type="match status" value="1"/>
</dbReference>
<protein>
    <submittedName>
        <fullName evidence="5">Alpha-2-macroglobulin-like isoform X1</fullName>
    </submittedName>
</protein>
<dbReference type="GO" id="GO:0004867">
    <property type="term" value="F:serine-type endopeptidase inhibitor activity"/>
    <property type="evidence" value="ECO:0007669"/>
    <property type="project" value="UniProtKB-KW"/>
</dbReference>
<gene>
    <name evidence="5" type="ORF">PACLA_8A057102</name>
</gene>
<dbReference type="SUPFAM" id="SSF81296">
    <property type="entry name" value="E set domains"/>
    <property type="match status" value="1"/>
</dbReference>
<evidence type="ECO:0000256" key="3">
    <source>
        <dbReference type="ARBA" id="ARBA00022900"/>
    </source>
</evidence>
<dbReference type="InterPro" id="IPR013783">
    <property type="entry name" value="Ig-like_fold"/>
</dbReference>
<keyword evidence="2" id="KW-0646">Protease inhibitor</keyword>
<comment type="caution">
    <text evidence="5">The sequence shown here is derived from an EMBL/GenBank/DDBJ whole genome shotgun (WGS) entry which is preliminary data.</text>
</comment>
<name>A0A7D9J0J5_PARCT</name>
<keyword evidence="3" id="KW-0722">Serine protease inhibitor</keyword>
<evidence type="ECO:0000313" key="6">
    <source>
        <dbReference type="Proteomes" id="UP001152795"/>
    </source>
</evidence>
<proteinExistence type="inferred from homology"/>
<dbReference type="SMART" id="SM01360">
    <property type="entry name" value="A2M"/>
    <property type="match status" value="1"/>
</dbReference>
<evidence type="ECO:0000256" key="2">
    <source>
        <dbReference type="ARBA" id="ARBA00022690"/>
    </source>
</evidence>
<dbReference type="InterPro" id="IPR011626">
    <property type="entry name" value="Alpha-macroglobulin_TED"/>
</dbReference>
<dbReference type="OrthoDB" id="9998011at2759"/>
<dbReference type="GO" id="GO:0005615">
    <property type="term" value="C:extracellular space"/>
    <property type="evidence" value="ECO:0007669"/>
    <property type="project" value="InterPro"/>
</dbReference>
<dbReference type="Pfam" id="PF00207">
    <property type="entry name" value="A2M"/>
    <property type="match status" value="1"/>
</dbReference>
<dbReference type="InterPro" id="IPR047565">
    <property type="entry name" value="Alpha-macroglob_thiol-ester_cl"/>
</dbReference>
<evidence type="ECO:0000256" key="4">
    <source>
        <dbReference type="ARBA" id="ARBA00023157"/>
    </source>
</evidence>
<dbReference type="InterPro" id="IPR050473">
    <property type="entry name" value="A2M/Complement_sys"/>
</dbReference>
<dbReference type="PANTHER" id="PTHR11412">
    <property type="entry name" value="MACROGLOBULIN / COMPLEMENT"/>
    <property type="match status" value="1"/>
</dbReference>
<accession>A0A7D9J0J5</accession>
<dbReference type="InterPro" id="IPR008930">
    <property type="entry name" value="Terpenoid_cyclase/PrenylTrfase"/>
</dbReference>